<dbReference type="SUPFAM" id="SSF48179">
    <property type="entry name" value="6-phosphogluconate dehydrogenase C-terminal domain-like"/>
    <property type="match status" value="1"/>
</dbReference>
<evidence type="ECO:0000313" key="7">
    <source>
        <dbReference type="Proteomes" id="UP000555448"/>
    </source>
</evidence>
<dbReference type="InterPro" id="IPR015815">
    <property type="entry name" value="HIBADH-related"/>
</dbReference>
<dbReference type="AlphaFoldDB" id="A0A7W7NWZ8"/>
<keyword evidence="1" id="KW-0560">Oxidoreductase</keyword>
<feature type="domain" description="3-hydroxyisobutyrate dehydrogenase-like NAD-binding" evidence="5">
    <location>
        <begin position="147"/>
        <end position="247"/>
    </location>
</feature>
<organism evidence="6 7">
    <name type="scientific">Novosphingobium chloroacetimidivorans</name>
    <dbReference type="NCBI Taxonomy" id="1428314"/>
    <lineage>
        <taxon>Bacteria</taxon>
        <taxon>Pseudomonadati</taxon>
        <taxon>Pseudomonadota</taxon>
        <taxon>Alphaproteobacteria</taxon>
        <taxon>Sphingomonadales</taxon>
        <taxon>Sphingomonadaceae</taxon>
        <taxon>Novosphingobium</taxon>
    </lineage>
</organism>
<dbReference type="GO" id="GO:0016491">
    <property type="term" value="F:oxidoreductase activity"/>
    <property type="evidence" value="ECO:0007669"/>
    <property type="project" value="UniProtKB-KW"/>
</dbReference>
<dbReference type="Proteomes" id="UP000555448">
    <property type="component" value="Unassembled WGS sequence"/>
</dbReference>
<dbReference type="EMBL" id="JACHLR010000007">
    <property type="protein sequence ID" value="MBB4858622.1"/>
    <property type="molecule type" value="Genomic_DNA"/>
</dbReference>
<dbReference type="InterPro" id="IPR036291">
    <property type="entry name" value="NAD(P)-bd_dom_sf"/>
</dbReference>
<proteinExistence type="predicted"/>
<dbReference type="Pfam" id="PF03446">
    <property type="entry name" value="NAD_binding_2"/>
    <property type="match status" value="1"/>
</dbReference>
<dbReference type="GO" id="GO:0050661">
    <property type="term" value="F:NADP binding"/>
    <property type="evidence" value="ECO:0007669"/>
    <property type="project" value="InterPro"/>
</dbReference>
<dbReference type="PANTHER" id="PTHR43060:SF15">
    <property type="entry name" value="3-HYDROXYISOBUTYRATE DEHYDROGENASE-LIKE 1, MITOCHONDRIAL-RELATED"/>
    <property type="match status" value="1"/>
</dbReference>
<dbReference type="InterPro" id="IPR013328">
    <property type="entry name" value="6PGD_dom2"/>
</dbReference>
<evidence type="ECO:0000256" key="1">
    <source>
        <dbReference type="ARBA" id="ARBA00023002"/>
    </source>
</evidence>
<dbReference type="SUPFAM" id="SSF51735">
    <property type="entry name" value="NAD(P)-binding Rossmann-fold domains"/>
    <property type="match status" value="1"/>
</dbReference>
<evidence type="ECO:0000259" key="5">
    <source>
        <dbReference type="Pfam" id="PF14833"/>
    </source>
</evidence>
<dbReference type="GO" id="GO:0051287">
    <property type="term" value="F:NAD binding"/>
    <property type="evidence" value="ECO:0007669"/>
    <property type="project" value="InterPro"/>
</dbReference>
<dbReference type="InterPro" id="IPR006115">
    <property type="entry name" value="6PGDH_NADP-bd"/>
</dbReference>
<protein>
    <submittedName>
        <fullName evidence="6">3-hydroxyisobutyrate dehydrogenase-like beta-hydroxyacid dehydrogenase</fullName>
    </submittedName>
</protein>
<dbReference type="InterPro" id="IPR008927">
    <property type="entry name" value="6-PGluconate_DH-like_C_sf"/>
</dbReference>
<dbReference type="Gene3D" id="3.40.50.720">
    <property type="entry name" value="NAD(P)-binding Rossmann-like Domain"/>
    <property type="match status" value="1"/>
</dbReference>
<dbReference type="InterPro" id="IPR029154">
    <property type="entry name" value="HIBADH-like_NADP-bd"/>
</dbReference>
<name>A0A7W7NWZ8_9SPHN</name>
<feature type="domain" description="6-phosphogluconate dehydrogenase NADP-binding" evidence="4">
    <location>
        <begin position="1"/>
        <end position="144"/>
    </location>
</feature>
<feature type="active site" evidence="3">
    <location>
        <position position="153"/>
    </location>
</feature>
<comment type="caution">
    <text evidence="6">The sequence shown here is derived from an EMBL/GenBank/DDBJ whole genome shotgun (WGS) entry which is preliminary data.</text>
</comment>
<gene>
    <name evidence="6" type="ORF">HNO88_001948</name>
</gene>
<evidence type="ECO:0000256" key="2">
    <source>
        <dbReference type="ARBA" id="ARBA00023027"/>
    </source>
</evidence>
<keyword evidence="7" id="KW-1185">Reference proteome</keyword>
<evidence type="ECO:0000259" key="4">
    <source>
        <dbReference type="Pfam" id="PF03446"/>
    </source>
</evidence>
<evidence type="ECO:0000313" key="6">
    <source>
        <dbReference type="EMBL" id="MBB4858622.1"/>
    </source>
</evidence>
<sequence length="252" mass="25665">MAQRVLGAGHRLVAYARGAGQEAIARQGGELSADYRAIAAGCEVLGVCLFNDAQVRATLLDGGALAAMPRGAVLALHTTGSPALARKLGDLAPLGVQVIDACFSGGPQEVREGRLTIMVGGDAAAVARAQPVLSSFGSPISHVGPLGAGQTLKLLNNLLFAANLKHAAEVIGLAKEQGLDPLLAAKIIQSASGASMAMSRFVHAQPEQMMPAVWPYLAKDVSTVAASAHDAGLNLASFDAVIAHFTQATGSE</sequence>
<dbReference type="PIRSF" id="PIRSF000103">
    <property type="entry name" value="HIBADH"/>
    <property type="match status" value="1"/>
</dbReference>
<dbReference type="PANTHER" id="PTHR43060">
    <property type="entry name" value="3-HYDROXYISOBUTYRATE DEHYDROGENASE-LIKE 1, MITOCHONDRIAL-RELATED"/>
    <property type="match status" value="1"/>
</dbReference>
<evidence type="ECO:0000256" key="3">
    <source>
        <dbReference type="PIRSR" id="PIRSR000103-1"/>
    </source>
</evidence>
<dbReference type="Gene3D" id="1.10.1040.10">
    <property type="entry name" value="N-(1-d-carboxylethyl)-l-norvaline Dehydrogenase, domain 2"/>
    <property type="match status" value="1"/>
</dbReference>
<dbReference type="Pfam" id="PF14833">
    <property type="entry name" value="NAD_binding_11"/>
    <property type="match status" value="1"/>
</dbReference>
<keyword evidence="2" id="KW-0520">NAD</keyword>
<accession>A0A7W7NWZ8</accession>
<reference evidence="6 7" key="1">
    <citation type="submission" date="2020-08" db="EMBL/GenBank/DDBJ databases">
        <title>Functional genomics of gut bacteria from endangered species of beetles.</title>
        <authorList>
            <person name="Carlos-Shanley C."/>
        </authorList>
    </citation>
    <scope>NUCLEOTIDE SEQUENCE [LARGE SCALE GENOMIC DNA]</scope>
    <source>
        <strain evidence="6 7">S00245</strain>
    </source>
</reference>